<protein>
    <submittedName>
        <fullName evidence="1">Jg23700 protein</fullName>
    </submittedName>
</protein>
<comment type="caution">
    <text evidence="1">The sequence shown here is derived from an EMBL/GenBank/DDBJ whole genome shotgun (WGS) entry which is preliminary data.</text>
</comment>
<name>A0A8S4QG53_9NEOP</name>
<proteinExistence type="predicted"/>
<sequence>MTAKLQWCDGVSRRAQPRIIALNNNVGTHCLLAAWSLSPRAGLQRLSRCPQYEAALCCATVSKRRGAALCLEFSSVLKRFAIEEYFSHIKHSKFIYFKEVLFISTLPVCSKSTTELEDRFHREETARNSADYSFPAVFIVESEWPASKQSCR</sequence>
<dbReference type="EMBL" id="CAKXAJ010004660">
    <property type="protein sequence ID" value="CAH2208850.1"/>
    <property type="molecule type" value="Genomic_DNA"/>
</dbReference>
<evidence type="ECO:0000313" key="1">
    <source>
        <dbReference type="EMBL" id="CAH2208850.1"/>
    </source>
</evidence>
<dbReference type="Proteomes" id="UP000838756">
    <property type="component" value="Unassembled WGS sequence"/>
</dbReference>
<evidence type="ECO:0000313" key="2">
    <source>
        <dbReference type="Proteomes" id="UP000838756"/>
    </source>
</evidence>
<reference evidence="1" key="1">
    <citation type="submission" date="2022-03" db="EMBL/GenBank/DDBJ databases">
        <authorList>
            <person name="Lindestad O."/>
        </authorList>
    </citation>
    <scope>NUCLEOTIDE SEQUENCE</scope>
</reference>
<keyword evidence="2" id="KW-1185">Reference proteome</keyword>
<gene>
    <name evidence="1" type="primary">jg23700</name>
    <name evidence="1" type="ORF">PAEG_LOCUS1349</name>
</gene>
<accession>A0A8S4QG53</accession>
<dbReference type="AlphaFoldDB" id="A0A8S4QG53"/>
<organism evidence="1 2">
    <name type="scientific">Pararge aegeria aegeria</name>
    <dbReference type="NCBI Taxonomy" id="348720"/>
    <lineage>
        <taxon>Eukaryota</taxon>
        <taxon>Metazoa</taxon>
        <taxon>Ecdysozoa</taxon>
        <taxon>Arthropoda</taxon>
        <taxon>Hexapoda</taxon>
        <taxon>Insecta</taxon>
        <taxon>Pterygota</taxon>
        <taxon>Neoptera</taxon>
        <taxon>Endopterygota</taxon>
        <taxon>Lepidoptera</taxon>
        <taxon>Glossata</taxon>
        <taxon>Ditrysia</taxon>
        <taxon>Papilionoidea</taxon>
        <taxon>Nymphalidae</taxon>
        <taxon>Satyrinae</taxon>
        <taxon>Satyrini</taxon>
        <taxon>Parargina</taxon>
        <taxon>Pararge</taxon>
    </lineage>
</organism>